<gene>
    <name evidence="2" type="ORF">E4K64_15750</name>
</gene>
<evidence type="ECO:0000313" key="3">
    <source>
        <dbReference type="Proteomes" id="UP000297700"/>
    </source>
</evidence>
<dbReference type="InterPro" id="IPR013780">
    <property type="entry name" value="Glyco_hydro_b"/>
</dbReference>
<dbReference type="Proteomes" id="UP000297700">
    <property type="component" value="Unassembled WGS sequence"/>
</dbReference>
<name>A0A4Y9P461_9BRAD</name>
<accession>A0A4Y9P461</accession>
<organism evidence="2 3">
    <name type="scientific">Bradyrhizobium frederickii</name>
    <dbReference type="NCBI Taxonomy" id="2560054"/>
    <lineage>
        <taxon>Bacteria</taxon>
        <taxon>Pseudomonadati</taxon>
        <taxon>Pseudomonadota</taxon>
        <taxon>Alphaproteobacteria</taxon>
        <taxon>Hyphomicrobiales</taxon>
        <taxon>Nitrobacteraceae</taxon>
        <taxon>Bradyrhizobium</taxon>
    </lineage>
</organism>
<feature type="region of interest" description="Disordered" evidence="1">
    <location>
        <begin position="64"/>
        <end position="88"/>
    </location>
</feature>
<evidence type="ECO:0000256" key="1">
    <source>
        <dbReference type="SAM" id="MobiDB-lite"/>
    </source>
</evidence>
<protein>
    <submittedName>
        <fullName evidence="2">Uncharacterized protein</fullName>
    </submittedName>
</protein>
<dbReference type="AlphaFoldDB" id="A0A4Y9P461"/>
<evidence type="ECO:0000313" key="2">
    <source>
        <dbReference type="EMBL" id="TFV75171.1"/>
    </source>
</evidence>
<dbReference type="EMBL" id="SPQS01000008">
    <property type="protein sequence ID" value="TFV75171.1"/>
    <property type="molecule type" value="Genomic_DNA"/>
</dbReference>
<dbReference type="Gene3D" id="2.60.40.1180">
    <property type="entry name" value="Golgi alpha-mannosidase II"/>
    <property type="match status" value="1"/>
</dbReference>
<comment type="caution">
    <text evidence="2">The sequence shown here is derived from an EMBL/GenBank/DDBJ whole genome shotgun (WGS) entry which is preliminary data.</text>
</comment>
<sequence>MPGNHAARRIRQETGIKRHRSDATMLLVYNAHYDVVNFALPPVADGSRRLGLIDTNRSALPWPFSSSSPSGSSLAPSQASSAPARRSC</sequence>
<reference evidence="2 3" key="1">
    <citation type="submission" date="2019-03" db="EMBL/GenBank/DDBJ databases">
        <title>Bradyrhizobium strains diversity.</title>
        <authorList>
            <person name="Urquiaga M.C.O."/>
            <person name="Hungria M."/>
            <person name="Delamuta J.R.M."/>
            <person name="Klepa M.S."/>
        </authorList>
    </citation>
    <scope>NUCLEOTIDE SEQUENCE [LARGE SCALE GENOMIC DNA]</scope>
    <source>
        <strain evidence="2 3">CNPSo 3426</strain>
    </source>
</reference>
<dbReference type="SUPFAM" id="SSF51011">
    <property type="entry name" value="Glycosyl hydrolase domain"/>
    <property type="match status" value="1"/>
</dbReference>
<proteinExistence type="predicted"/>